<organism evidence="2 3">
    <name type="scientific">Leucocoprinus birnbaumii</name>
    <dbReference type="NCBI Taxonomy" id="56174"/>
    <lineage>
        <taxon>Eukaryota</taxon>
        <taxon>Fungi</taxon>
        <taxon>Dikarya</taxon>
        <taxon>Basidiomycota</taxon>
        <taxon>Agaricomycotina</taxon>
        <taxon>Agaricomycetes</taxon>
        <taxon>Agaricomycetidae</taxon>
        <taxon>Agaricales</taxon>
        <taxon>Agaricineae</taxon>
        <taxon>Agaricaceae</taxon>
        <taxon>Leucocoprinus</taxon>
    </lineage>
</organism>
<feature type="region of interest" description="Disordered" evidence="1">
    <location>
        <begin position="42"/>
        <end position="155"/>
    </location>
</feature>
<dbReference type="PANTHER" id="PTHR36576:SF2">
    <property type="entry name" value="PROTEIN CON-6, PUTATIVE (AFU_ORTHOLOGUE AFUA_4G03615)-RELATED"/>
    <property type="match status" value="1"/>
</dbReference>
<feature type="compositionally biased region" description="Acidic residues" evidence="1">
    <location>
        <begin position="146"/>
        <end position="155"/>
    </location>
</feature>
<dbReference type="AlphaFoldDB" id="A0AAD5YSG8"/>
<dbReference type="PANTHER" id="PTHR36576">
    <property type="entry name" value="UPF0654 PROTEIN C11D3.01C-RELATED"/>
    <property type="match status" value="1"/>
</dbReference>
<protein>
    <recommendedName>
        <fullName evidence="4">Conidiation-specific protein 6</fullName>
    </recommendedName>
</protein>
<keyword evidence="3" id="KW-1185">Reference proteome</keyword>
<evidence type="ECO:0000313" key="2">
    <source>
        <dbReference type="EMBL" id="KAJ3565251.1"/>
    </source>
</evidence>
<name>A0AAD5YSG8_9AGAR</name>
<reference evidence="2" key="1">
    <citation type="submission" date="2022-07" db="EMBL/GenBank/DDBJ databases">
        <title>Genome Sequence of Leucocoprinus birnbaumii.</title>
        <authorList>
            <person name="Buettner E."/>
        </authorList>
    </citation>
    <scope>NUCLEOTIDE SEQUENCE</scope>
    <source>
        <strain evidence="2">VT141</strain>
    </source>
</reference>
<comment type="caution">
    <text evidence="2">The sequence shown here is derived from an EMBL/GenBank/DDBJ whole genome shotgun (WGS) entry which is preliminary data.</text>
</comment>
<feature type="compositionally biased region" description="Polar residues" evidence="1">
    <location>
        <begin position="44"/>
        <end position="61"/>
    </location>
</feature>
<sequence>MSEQKNPERVAAGLKATVHNARTSDEAKLNAAQRLDDMGVEIEQQASTHKAGTGASATGESKSGIPRQQMGTSLDTQGRKAANYSGMDADNFLEDNDPEMFGNVGRSAGAQGGQPGEAREMGGYRATLKNPRVSEQAKEHARNVLEENDEPFSTR</sequence>
<dbReference type="InterPro" id="IPR018824">
    <property type="entry name" value="Conidiation-specific_6"/>
</dbReference>
<feature type="compositionally biased region" description="Basic and acidic residues" evidence="1">
    <location>
        <begin position="135"/>
        <end position="145"/>
    </location>
</feature>
<dbReference type="Pfam" id="PF10346">
    <property type="entry name" value="Con-6"/>
    <property type="match status" value="2"/>
</dbReference>
<dbReference type="EMBL" id="JANIEX010000588">
    <property type="protein sequence ID" value="KAJ3565251.1"/>
    <property type="molecule type" value="Genomic_DNA"/>
</dbReference>
<dbReference type="Proteomes" id="UP001213000">
    <property type="component" value="Unassembled WGS sequence"/>
</dbReference>
<dbReference type="InterPro" id="IPR052670">
    <property type="entry name" value="UPF0654_domain"/>
</dbReference>
<proteinExistence type="predicted"/>
<feature type="region of interest" description="Disordered" evidence="1">
    <location>
        <begin position="1"/>
        <end position="26"/>
    </location>
</feature>
<evidence type="ECO:0000256" key="1">
    <source>
        <dbReference type="SAM" id="MobiDB-lite"/>
    </source>
</evidence>
<evidence type="ECO:0000313" key="3">
    <source>
        <dbReference type="Proteomes" id="UP001213000"/>
    </source>
</evidence>
<evidence type="ECO:0008006" key="4">
    <source>
        <dbReference type="Google" id="ProtNLM"/>
    </source>
</evidence>
<gene>
    <name evidence="2" type="ORF">NP233_g7751</name>
</gene>
<dbReference type="GO" id="GO:0005737">
    <property type="term" value="C:cytoplasm"/>
    <property type="evidence" value="ECO:0007669"/>
    <property type="project" value="TreeGrafter"/>
</dbReference>
<accession>A0AAD5YSG8</accession>